<evidence type="ECO:0000313" key="1">
    <source>
        <dbReference type="EMBL" id="CAB3398995.1"/>
    </source>
</evidence>
<dbReference type="OrthoDB" id="5870821at2759"/>
<comment type="caution">
    <text evidence="1">The sequence shown here is derived from an EMBL/GenBank/DDBJ whole genome shotgun (WGS) entry which is preliminary data.</text>
</comment>
<organism evidence="1 2">
    <name type="scientific">Caenorhabditis bovis</name>
    <dbReference type="NCBI Taxonomy" id="2654633"/>
    <lineage>
        <taxon>Eukaryota</taxon>
        <taxon>Metazoa</taxon>
        <taxon>Ecdysozoa</taxon>
        <taxon>Nematoda</taxon>
        <taxon>Chromadorea</taxon>
        <taxon>Rhabditida</taxon>
        <taxon>Rhabditina</taxon>
        <taxon>Rhabditomorpha</taxon>
        <taxon>Rhabditoidea</taxon>
        <taxon>Rhabditidae</taxon>
        <taxon>Peloderinae</taxon>
        <taxon>Caenorhabditis</taxon>
    </lineage>
</organism>
<keyword evidence="2" id="KW-1185">Reference proteome</keyword>
<gene>
    <name evidence="1" type="ORF">CBOVIS_LOCUS2205</name>
</gene>
<name>A0A8S1EDX4_9PELO</name>
<accession>A0A8S1EDX4</accession>
<dbReference type="Proteomes" id="UP000494206">
    <property type="component" value="Unassembled WGS sequence"/>
</dbReference>
<proteinExistence type="predicted"/>
<dbReference type="EMBL" id="CADEPM010000001">
    <property type="protein sequence ID" value="CAB3398995.1"/>
    <property type="molecule type" value="Genomic_DNA"/>
</dbReference>
<dbReference type="AlphaFoldDB" id="A0A8S1EDX4"/>
<protein>
    <submittedName>
        <fullName evidence="1">Uncharacterized protein</fullName>
    </submittedName>
</protein>
<reference evidence="1 2" key="1">
    <citation type="submission" date="2020-04" db="EMBL/GenBank/DDBJ databases">
        <authorList>
            <person name="Laetsch R D."/>
            <person name="Stevens L."/>
            <person name="Kumar S."/>
            <person name="Blaxter L. M."/>
        </authorList>
    </citation>
    <scope>NUCLEOTIDE SEQUENCE [LARGE SCALE GENOMIC DNA]</scope>
</reference>
<evidence type="ECO:0000313" key="2">
    <source>
        <dbReference type="Proteomes" id="UP000494206"/>
    </source>
</evidence>
<sequence length="288" mass="32111">MRSSAGLIKRFLSNAISKKTQKVPPTQNLTSEFFEHIQHQVYGDSRKIDKVVVNVTLDAETQKPVLVNRNVSTPFHCLTHISKQVAENAVLVEVEPSVGENYICCVHQPIEDQARITKIDFQTTSYTDILNAAYWRSCGIATGAILKESFYPELLVDFNVENNVEDGFFSVNVSDLQNISYDELTTINSFGKKFLKEGHPFECINVPTHIAEENSLDCKLLVRLGRHVFAASGPVIQSTAQIGQYKLVQAKPRNNSVQVSGVSLPFAQPTTSYSWGLIVKNASNMCRK</sequence>